<dbReference type="Proteomes" id="UP000032545">
    <property type="component" value="Unassembled WGS sequence"/>
</dbReference>
<dbReference type="EMBL" id="JYFN01000041">
    <property type="protein sequence ID" value="KJE21239.1"/>
    <property type="molecule type" value="Genomic_DNA"/>
</dbReference>
<proteinExistence type="predicted"/>
<reference evidence="3" key="1">
    <citation type="submission" date="2015-02" db="EMBL/GenBank/DDBJ databases">
        <title>Draft Genome of Frankia sp. CpI1-S.</title>
        <authorList>
            <person name="Oshone R.T."/>
            <person name="Ngom M."/>
            <person name="Ghodhbane-Gtari F."/>
            <person name="Gtari M."/>
            <person name="Morris K."/>
            <person name="Thomas K."/>
            <person name="Sen A."/>
            <person name="Tisa L.S."/>
        </authorList>
    </citation>
    <scope>NUCLEOTIDE SEQUENCE [LARGE SCALE GENOMIC DNA]</scope>
    <source>
        <strain evidence="3">CpI1-S</strain>
    </source>
</reference>
<feature type="region of interest" description="Disordered" evidence="1">
    <location>
        <begin position="155"/>
        <end position="221"/>
    </location>
</feature>
<evidence type="ECO:0000313" key="2">
    <source>
        <dbReference type="EMBL" id="KJE21239.1"/>
    </source>
</evidence>
<dbReference type="OrthoDB" id="3822696at2"/>
<protein>
    <submittedName>
        <fullName evidence="2">Uncharacterized protein</fullName>
    </submittedName>
</protein>
<accession>A0A0D8BBD2</accession>
<keyword evidence="3" id="KW-1185">Reference proteome</keyword>
<dbReference type="AlphaFoldDB" id="A0A0D8BBD2"/>
<gene>
    <name evidence="2" type="ORF">FF36_04470</name>
</gene>
<organism evidence="2 3">
    <name type="scientific">Frankia torreyi</name>
    <dbReference type="NCBI Taxonomy" id="1856"/>
    <lineage>
        <taxon>Bacteria</taxon>
        <taxon>Bacillati</taxon>
        <taxon>Actinomycetota</taxon>
        <taxon>Actinomycetes</taxon>
        <taxon>Frankiales</taxon>
        <taxon>Frankiaceae</taxon>
        <taxon>Frankia</taxon>
    </lineage>
</organism>
<name>A0A0D8BBD2_9ACTN</name>
<dbReference type="PATRIC" id="fig|1502723.3.peg.4404"/>
<evidence type="ECO:0000256" key="1">
    <source>
        <dbReference type="SAM" id="MobiDB-lite"/>
    </source>
</evidence>
<feature type="region of interest" description="Disordered" evidence="1">
    <location>
        <begin position="1"/>
        <end position="42"/>
    </location>
</feature>
<sequence precursor="true">MTPATSPTTASSPAPASSAAPKSSAGRPATARRTGSASRDRSALSAREAAILLALLAQDRPISNEELRERFRFTLVGAERRRLNELRLVESGKVPGHGNFLFHQVTDAGWARGRQELAPRAIEAGSLPTGVFFAVAEGLHRFLGRERITIGELFRADPPEPADSPPASATTPAPPDPGTEPAAGTAPAPSTATMATADAEPADKTGPADYARPAGYARPADSGRLAEGAVDEDGGVAIEAAIRAAYASLAAGPYDWVRLAKVRPLLGGTAKAQVDQALRRMARQPDVRVVPDEDQKSLNAADRAAAVRIGEHDNHLLLIGPS</sequence>
<reference evidence="2 3" key="2">
    <citation type="journal article" date="2016" name="Genome Announc.">
        <title>Permanent Draft Genome Sequences for Two Variants of Frankia sp. Strain CpI1, the First Frankia Strain Isolated from Root Nodules of Comptonia peregrina.</title>
        <authorList>
            <person name="Oshone R."/>
            <person name="Hurst S.G.IV."/>
            <person name="Abebe-Akele F."/>
            <person name="Simpson S."/>
            <person name="Morris K."/>
            <person name="Thomas W.K."/>
            <person name="Tisa L.S."/>
        </authorList>
    </citation>
    <scope>NUCLEOTIDE SEQUENCE [LARGE SCALE GENOMIC DNA]</scope>
    <source>
        <strain evidence="3">CpI1-S</strain>
    </source>
</reference>
<evidence type="ECO:0000313" key="3">
    <source>
        <dbReference type="Proteomes" id="UP000032545"/>
    </source>
</evidence>
<feature type="compositionally biased region" description="Low complexity" evidence="1">
    <location>
        <begin position="1"/>
        <end position="25"/>
    </location>
</feature>
<dbReference type="RefSeq" id="WP_044886993.1">
    <property type="nucleotide sequence ID" value="NZ_JYFN01000041.1"/>
</dbReference>
<feature type="compositionally biased region" description="Low complexity" evidence="1">
    <location>
        <begin position="179"/>
        <end position="199"/>
    </location>
</feature>
<comment type="caution">
    <text evidence="2">The sequence shown here is derived from an EMBL/GenBank/DDBJ whole genome shotgun (WGS) entry which is preliminary data.</text>
</comment>